<dbReference type="GO" id="GO:0006508">
    <property type="term" value="P:proteolysis"/>
    <property type="evidence" value="ECO:0007669"/>
    <property type="project" value="UniProtKB-KW"/>
</dbReference>
<name>A0A0A9BSD4_ARUDO</name>
<dbReference type="Pfam" id="PF02902">
    <property type="entry name" value="Peptidase_C48"/>
    <property type="match status" value="1"/>
</dbReference>
<dbReference type="InterPro" id="IPR004264">
    <property type="entry name" value="Transposase_23"/>
</dbReference>
<reference evidence="7" key="2">
    <citation type="journal article" date="2015" name="Data Brief">
        <title>Shoot transcriptome of the giant reed, Arundo donax.</title>
        <authorList>
            <person name="Barrero R.A."/>
            <person name="Guerrero F.D."/>
            <person name="Moolhuijzen P."/>
            <person name="Goolsby J.A."/>
            <person name="Tidwell J."/>
            <person name="Bellgard S.E."/>
            <person name="Bellgard M.I."/>
        </authorList>
    </citation>
    <scope>NUCLEOTIDE SEQUENCE</scope>
    <source>
        <tissue evidence="7">Shoot tissue taken approximately 20 cm above the soil surface</tissue>
    </source>
</reference>
<keyword evidence="3" id="KW-0378">Hydrolase</keyword>
<evidence type="ECO:0000256" key="1">
    <source>
        <dbReference type="ARBA" id="ARBA00005234"/>
    </source>
</evidence>
<dbReference type="InterPro" id="IPR003653">
    <property type="entry name" value="Peptidase_C48_C"/>
</dbReference>
<evidence type="ECO:0000256" key="2">
    <source>
        <dbReference type="ARBA" id="ARBA00022670"/>
    </source>
</evidence>
<dbReference type="SUPFAM" id="SSF54001">
    <property type="entry name" value="Cysteine proteinases"/>
    <property type="match status" value="1"/>
</dbReference>
<evidence type="ECO:0000256" key="5">
    <source>
        <dbReference type="SAM" id="MobiDB-lite"/>
    </source>
</evidence>
<evidence type="ECO:0000313" key="7">
    <source>
        <dbReference type="EMBL" id="JAD66221.1"/>
    </source>
</evidence>
<dbReference type="PROSITE" id="PS50600">
    <property type="entry name" value="ULP_PROTEASE"/>
    <property type="match status" value="1"/>
</dbReference>
<protein>
    <recommendedName>
        <fullName evidence="6">Ubiquitin-like protease family profile domain-containing protein</fullName>
    </recommendedName>
</protein>
<proteinExistence type="inferred from homology"/>
<dbReference type="PANTHER" id="PTHR12606:SF155">
    <property type="entry name" value="OS04G0316900 PROTEIN"/>
    <property type="match status" value="1"/>
</dbReference>
<dbReference type="EMBL" id="GBRH01231674">
    <property type="protein sequence ID" value="JAD66221.1"/>
    <property type="molecule type" value="Transcribed_RNA"/>
</dbReference>
<dbReference type="Gene3D" id="3.40.395.10">
    <property type="entry name" value="Adenoviral Proteinase, Chain A"/>
    <property type="match status" value="1"/>
</dbReference>
<keyword evidence="2" id="KW-0645">Protease</keyword>
<evidence type="ECO:0000256" key="4">
    <source>
        <dbReference type="ARBA" id="ARBA00022807"/>
    </source>
</evidence>
<sequence length="358" mass="41344">MRLGTQRCKVFVNDVLQREAPLLHEYGDMKKMFHALNRSIPWPRQQIQHTTAAGMAAPNQVEEIGSKVAEGRGKANHKVPSPSIPKKKLQGQKRHELSLEDACITYVRACNKSCPNAAAVKFGKYHTVLRASDLRPLTFGPSHSDKMKYLTDRLMDARGQQMMDAHAKPAKEGSDNSFFIVGAILWEFLLTSPKEISNKEDYFNLAWDMTYNDLVFIPILVKQGSMEHWILFVVNNKKKEFQILDSLWDMSVYQEKMNDTKNIVKNLRSMLSNEGIDLWPTRQYHDIPQQSDGWSCGLYVLKYMELWNGTSLRNFTQDDIYNFRRSLPAELIFSKLNTLVNVKREIMVLHPRMKMSQV</sequence>
<dbReference type="InterPro" id="IPR038765">
    <property type="entry name" value="Papain-like_cys_pep_sf"/>
</dbReference>
<organism evidence="7">
    <name type="scientific">Arundo donax</name>
    <name type="common">Giant reed</name>
    <name type="synonym">Donax arundinaceus</name>
    <dbReference type="NCBI Taxonomy" id="35708"/>
    <lineage>
        <taxon>Eukaryota</taxon>
        <taxon>Viridiplantae</taxon>
        <taxon>Streptophyta</taxon>
        <taxon>Embryophyta</taxon>
        <taxon>Tracheophyta</taxon>
        <taxon>Spermatophyta</taxon>
        <taxon>Magnoliopsida</taxon>
        <taxon>Liliopsida</taxon>
        <taxon>Poales</taxon>
        <taxon>Poaceae</taxon>
        <taxon>PACMAD clade</taxon>
        <taxon>Arundinoideae</taxon>
        <taxon>Arundineae</taxon>
        <taxon>Arundo</taxon>
    </lineage>
</organism>
<dbReference type="GO" id="GO:0016926">
    <property type="term" value="P:protein desumoylation"/>
    <property type="evidence" value="ECO:0007669"/>
    <property type="project" value="TreeGrafter"/>
</dbReference>
<feature type="domain" description="Ubiquitin-like protease family profile" evidence="6">
    <location>
        <begin position="127"/>
        <end position="307"/>
    </location>
</feature>
<keyword evidence="4" id="KW-0788">Thiol protease</keyword>
<evidence type="ECO:0000256" key="3">
    <source>
        <dbReference type="ARBA" id="ARBA00022801"/>
    </source>
</evidence>
<dbReference type="PANTHER" id="PTHR12606">
    <property type="entry name" value="SENTRIN/SUMO-SPECIFIC PROTEASE"/>
    <property type="match status" value="1"/>
</dbReference>
<comment type="similarity">
    <text evidence="1">Belongs to the peptidase C48 family.</text>
</comment>
<dbReference type="GO" id="GO:0005634">
    <property type="term" value="C:nucleus"/>
    <property type="evidence" value="ECO:0007669"/>
    <property type="project" value="TreeGrafter"/>
</dbReference>
<accession>A0A0A9BSD4</accession>
<dbReference type="Pfam" id="PF03017">
    <property type="entry name" value="Transposase_23"/>
    <property type="match status" value="1"/>
</dbReference>
<evidence type="ECO:0000259" key="6">
    <source>
        <dbReference type="PROSITE" id="PS50600"/>
    </source>
</evidence>
<dbReference type="AlphaFoldDB" id="A0A0A9BSD4"/>
<reference evidence="7" key="1">
    <citation type="submission" date="2014-09" db="EMBL/GenBank/DDBJ databases">
        <authorList>
            <person name="Magalhaes I.L.F."/>
            <person name="Oliveira U."/>
            <person name="Santos F.R."/>
            <person name="Vidigal T.H.D.A."/>
            <person name="Brescovit A.D."/>
            <person name="Santos A.J."/>
        </authorList>
    </citation>
    <scope>NUCLEOTIDE SEQUENCE</scope>
    <source>
        <tissue evidence="7">Shoot tissue taken approximately 20 cm above the soil surface</tissue>
    </source>
</reference>
<feature type="region of interest" description="Disordered" evidence="5">
    <location>
        <begin position="70"/>
        <end position="92"/>
    </location>
</feature>
<dbReference type="GO" id="GO:0016929">
    <property type="term" value="F:deSUMOylase activity"/>
    <property type="evidence" value="ECO:0007669"/>
    <property type="project" value="TreeGrafter"/>
</dbReference>